<dbReference type="EMBL" id="JBITLV010000007">
    <property type="protein sequence ID" value="MFI7589404.1"/>
    <property type="molecule type" value="Genomic_DNA"/>
</dbReference>
<evidence type="ECO:0000313" key="5">
    <source>
        <dbReference type="Proteomes" id="UP001612915"/>
    </source>
</evidence>
<dbReference type="SMART" id="SM00052">
    <property type="entry name" value="EAL"/>
    <property type="match status" value="1"/>
</dbReference>
<sequence>MPYSGDLDEVVELAGQIPFRLRMRALGLLWIAGASLALVWVRLTELREGRSIVVAMAVGALVWGLVMTSGVFNGLGARRLGRHDVGEVYLHVAIALIQVVITIAYAAAADPANDIRLFYVWATPYAALFFTRRLAVLHSVWVALLMFVVLGFHEVPAAQAVALWLTTIGLVGVATFLVAWVSRLNQRSRDRLRHLAEHDFLTGLPNRRMFGRLLRDSLQNPHVTTTLLLVDLDSFKMINDSHGHDSGDRLLSEVAPRLAALIGPRDILARVGGDEFAVLHEVPGAATDPDGHERARDSAMVLANRLTQAWRQRFTVAGGVYASGCVGVSVSLGSAAGGGPVTAGALLREADTALYRAKEAGRSAVHLYDEDLRNSALRRLELESHLRGAAGRGELSLVYQPIVTLDDGRPVGVEALCRWNSPVLGSVPPDRFIQVAEDSGLIDEIGDFVLAEATRQIARWQAGGLLPPRFAVTINVSPIMLRAGLAAQVRDAVELAGVPAERLAIELTERLLISPTTEVSDELGQLRAAGHTLMLDDFGTGYSSLSSLARLPVDVVKVDRGFVAAMGSDRRAEGVVQAVLRLAQTLGMVAVAEGVETGEQAQRLLDLGCDRAQGWFYGRPVPPAEIETLLRAHGPVHVVG</sequence>
<feature type="transmembrane region" description="Helical" evidence="1">
    <location>
        <begin position="88"/>
        <end position="109"/>
    </location>
</feature>
<protein>
    <submittedName>
        <fullName evidence="4">Bifunctional diguanylate cyclase/phosphodiesterase</fullName>
    </submittedName>
</protein>
<dbReference type="CDD" id="cd01949">
    <property type="entry name" value="GGDEF"/>
    <property type="match status" value="1"/>
</dbReference>
<dbReference type="InterPro" id="IPR035919">
    <property type="entry name" value="EAL_sf"/>
</dbReference>
<feature type="transmembrane region" description="Helical" evidence="1">
    <location>
        <begin position="21"/>
        <end position="40"/>
    </location>
</feature>
<keyword evidence="1" id="KW-0472">Membrane</keyword>
<evidence type="ECO:0000259" key="2">
    <source>
        <dbReference type="PROSITE" id="PS50883"/>
    </source>
</evidence>
<evidence type="ECO:0000256" key="1">
    <source>
        <dbReference type="SAM" id="Phobius"/>
    </source>
</evidence>
<dbReference type="SUPFAM" id="SSF55073">
    <property type="entry name" value="Nucleotide cyclase"/>
    <property type="match status" value="1"/>
</dbReference>
<dbReference type="PROSITE" id="PS50887">
    <property type="entry name" value="GGDEF"/>
    <property type="match status" value="1"/>
</dbReference>
<dbReference type="PANTHER" id="PTHR44757:SF2">
    <property type="entry name" value="BIOFILM ARCHITECTURE MAINTENANCE PROTEIN MBAA"/>
    <property type="match status" value="1"/>
</dbReference>
<dbReference type="InterPro" id="IPR052155">
    <property type="entry name" value="Biofilm_reg_signaling"/>
</dbReference>
<dbReference type="PROSITE" id="PS50883">
    <property type="entry name" value="EAL"/>
    <property type="match status" value="1"/>
</dbReference>
<evidence type="ECO:0000259" key="3">
    <source>
        <dbReference type="PROSITE" id="PS50887"/>
    </source>
</evidence>
<keyword evidence="1" id="KW-1133">Transmembrane helix</keyword>
<dbReference type="Gene3D" id="3.20.20.450">
    <property type="entry name" value="EAL domain"/>
    <property type="match status" value="1"/>
</dbReference>
<dbReference type="InterPro" id="IPR029787">
    <property type="entry name" value="Nucleotide_cyclase"/>
</dbReference>
<dbReference type="RefSeq" id="WP_398283996.1">
    <property type="nucleotide sequence ID" value="NZ_JBITLV010000007.1"/>
</dbReference>
<dbReference type="InterPro" id="IPR000160">
    <property type="entry name" value="GGDEF_dom"/>
</dbReference>
<keyword evidence="1" id="KW-0812">Transmembrane</keyword>
<gene>
    <name evidence="4" type="ORF">ACIB24_20260</name>
</gene>
<name>A0ABW8AST1_9ACTN</name>
<feature type="domain" description="EAL" evidence="2">
    <location>
        <begin position="379"/>
        <end position="634"/>
    </location>
</feature>
<keyword evidence="5" id="KW-1185">Reference proteome</keyword>
<comment type="caution">
    <text evidence="4">The sequence shown here is derived from an EMBL/GenBank/DDBJ whole genome shotgun (WGS) entry which is preliminary data.</text>
</comment>
<dbReference type="InterPro" id="IPR001633">
    <property type="entry name" value="EAL_dom"/>
</dbReference>
<dbReference type="SUPFAM" id="SSF141868">
    <property type="entry name" value="EAL domain-like"/>
    <property type="match status" value="1"/>
</dbReference>
<dbReference type="Proteomes" id="UP001612915">
    <property type="component" value="Unassembled WGS sequence"/>
</dbReference>
<dbReference type="Gene3D" id="3.30.70.270">
    <property type="match status" value="1"/>
</dbReference>
<organism evidence="4 5">
    <name type="scientific">Spongisporangium articulatum</name>
    <dbReference type="NCBI Taxonomy" id="3362603"/>
    <lineage>
        <taxon>Bacteria</taxon>
        <taxon>Bacillati</taxon>
        <taxon>Actinomycetota</taxon>
        <taxon>Actinomycetes</taxon>
        <taxon>Kineosporiales</taxon>
        <taxon>Kineosporiaceae</taxon>
        <taxon>Spongisporangium</taxon>
    </lineage>
</organism>
<proteinExistence type="predicted"/>
<dbReference type="Pfam" id="PF00990">
    <property type="entry name" value="GGDEF"/>
    <property type="match status" value="1"/>
</dbReference>
<feature type="transmembrane region" description="Helical" evidence="1">
    <location>
        <begin position="52"/>
        <end position="76"/>
    </location>
</feature>
<dbReference type="PANTHER" id="PTHR44757">
    <property type="entry name" value="DIGUANYLATE CYCLASE DGCP"/>
    <property type="match status" value="1"/>
</dbReference>
<dbReference type="CDD" id="cd01948">
    <property type="entry name" value="EAL"/>
    <property type="match status" value="1"/>
</dbReference>
<dbReference type="Pfam" id="PF00563">
    <property type="entry name" value="EAL"/>
    <property type="match status" value="1"/>
</dbReference>
<dbReference type="NCBIfam" id="TIGR00254">
    <property type="entry name" value="GGDEF"/>
    <property type="match status" value="1"/>
</dbReference>
<reference evidence="4 5" key="1">
    <citation type="submission" date="2024-10" db="EMBL/GenBank/DDBJ databases">
        <title>The Natural Products Discovery Center: Release of the First 8490 Sequenced Strains for Exploring Actinobacteria Biosynthetic Diversity.</title>
        <authorList>
            <person name="Kalkreuter E."/>
            <person name="Kautsar S.A."/>
            <person name="Yang D."/>
            <person name="Bader C.D."/>
            <person name="Teijaro C.N."/>
            <person name="Fluegel L."/>
            <person name="Davis C.M."/>
            <person name="Simpson J.R."/>
            <person name="Lauterbach L."/>
            <person name="Steele A.D."/>
            <person name="Gui C."/>
            <person name="Meng S."/>
            <person name="Li G."/>
            <person name="Viehrig K."/>
            <person name="Ye F."/>
            <person name="Su P."/>
            <person name="Kiefer A.F."/>
            <person name="Nichols A."/>
            <person name="Cepeda A.J."/>
            <person name="Yan W."/>
            <person name="Fan B."/>
            <person name="Jiang Y."/>
            <person name="Adhikari A."/>
            <person name="Zheng C.-J."/>
            <person name="Schuster L."/>
            <person name="Cowan T.M."/>
            <person name="Smanski M.J."/>
            <person name="Chevrette M.G."/>
            <person name="De Carvalho L.P.S."/>
            <person name="Shen B."/>
        </authorList>
    </citation>
    <scope>NUCLEOTIDE SEQUENCE [LARGE SCALE GENOMIC DNA]</scope>
    <source>
        <strain evidence="4 5">NPDC049639</strain>
    </source>
</reference>
<evidence type="ECO:0000313" key="4">
    <source>
        <dbReference type="EMBL" id="MFI7589404.1"/>
    </source>
</evidence>
<feature type="transmembrane region" description="Helical" evidence="1">
    <location>
        <begin position="161"/>
        <end position="181"/>
    </location>
</feature>
<feature type="domain" description="GGDEF" evidence="3">
    <location>
        <begin position="223"/>
        <end position="370"/>
    </location>
</feature>
<accession>A0ABW8AST1</accession>
<dbReference type="InterPro" id="IPR043128">
    <property type="entry name" value="Rev_trsase/Diguanyl_cyclase"/>
</dbReference>
<dbReference type="SMART" id="SM00267">
    <property type="entry name" value="GGDEF"/>
    <property type="match status" value="1"/>
</dbReference>
<feature type="transmembrane region" description="Helical" evidence="1">
    <location>
        <begin position="136"/>
        <end position="155"/>
    </location>
</feature>